<keyword evidence="12" id="KW-1185">Reference proteome</keyword>
<feature type="binding site" evidence="9">
    <location>
        <position position="371"/>
    </location>
    <ligand>
        <name>beta-nicotinamide D-ribonucleotide</name>
        <dbReference type="ChEBI" id="CHEBI:14649"/>
    </ligand>
</feature>
<evidence type="ECO:0000256" key="9">
    <source>
        <dbReference type="PIRSR" id="PIRSR005943-1"/>
    </source>
</evidence>
<feature type="binding site" evidence="9">
    <location>
        <position position="234"/>
    </location>
    <ligand>
        <name>diphosphate</name>
        <dbReference type="ChEBI" id="CHEBI:33019"/>
    </ligand>
</feature>
<dbReference type="InterPro" id="IPR013785">
    <property type="entry name" value="Aldolase_TIM"/>
</dbReference>
<accession>A0A915JL69</accession>
<dbReference type="InterPro" id="IPR016471">
    <property type="entry name" value="Nicotinamide_PRibTrfase"/>
</dbReference>
<evidence type="ECO:0000256" key="7">
    <source>
        <dbReference type="ARBA" id="ARBA00035036"/>
    </source>
</evidence>
<feature type="binding site" evidence="9">
    <location>
        <position position="298"/>
    </location>
    <ligand>
        <name>diphosphate</name>
        <dbReference type="ChEBI" id="CHEBI:33019"/>
    </ligand>
</feature>
<proteinExistence type="inferred from homology"/>
<dbReference type="GO" id="GO:0009435">
    <property type="term" value="P:NAD+ biosynthetic process"/>
    <property type="evidence" value="ECO:0007669"/>
    <property type="project" value="InterPro"/>
</dbReference>
<dbReference type="NCBIfam" id="NF006629">
    <property type="entry name" value="PRK09198.1"/>
    <property type="match status" value="1"/>
</dbReference>
<evidence type="ECO:0000256" key="5">
    <source>
        <dbReference type="ARBA" id="ARBA00035007"/>
    </source>
</evidence>
<protein>
    <recommendedName>
        <fullName evidence="7">Nicotinamide phosphoribosyltransferase</fullName>
        <ecNumber evidence="6">2.4.2.12</ecNumber>
    </recommendedName>
</protein>
<dbReference type="PIRSF" id="PIRSF005943">
    <property type="entry name" value="NMPRT"/>
    <property type="match status" value="1"/>
</dbReference>
<feature type="binding site" evidence="9">
    <location>
        <position position="379"/>
    </location>
    <ligand>
        <name>beta-nicotinamide D-ribonucleotide</name>
        <dbReference type="ChEBI" id="CHEBI:14649"/>
    </ligand>
</feature>
<comment type="pathway">
    <text evidence="5">Cofactor biosynthesis; NAD(+) biosynthesis; nicotinamide D-ribonucleotide from 5-phospho-alpha-D-ribose 1-diphosphate and nicotinamide: step 1/1.</text>
</comment>
<dbReference type="AlphaFoldDB" id="A0A915JL69"/>
<feature type="binding site" evidence="9">
    <location>
        <position position="185"/>
    </location>
    <ligand>
        <name>diphosphate</name>
        <dbReference type="ChEBI" id="CHEBI:33019"/>
    </ligand>
</feature>
<dbReference type="InterPro" id="IPR036068">
    <property type="entry name" value="Nicotinate_pribotase-like_C"/>
</dbReference>
<evidence type="ECO:0000256" key="8">
    <source>
        <dbReference type="ARBA" id="ARBA00047835"/>
    </source>
</evidence>
<name>A0A915JL69_ROMCU</name>
<evidence type="ECO:0000256" key="3">
    <source>
        <dbReference type="ARBA" id="ARBA00022676"/>
    </source>
</evidence>
<organism evidence="12 13">
    <name type="scientific">Romanomermis culicivorax</name>
    <name type="common">Nematode worm</name>
    <dbReference type="NCBI Taxonomy" id="13658"/>
    <lineage>
        <taxon>Eukaryota</taxon>
        <taxon>Metazoa</taxon>
        <taxon>Ecdysozoa</taxon>
        <taxon>Nematoda</taxon>
        <taxon>Enoplea</taxon>
        <taxon>Dorylaimia</taxon>
        <taxon>Mermithida</taxon>
        <taxon>Mermithoidea</taxon>
        <taxon>Mermithidae</taxon>
        <taxon>Romanomermis</taxon>
    </lineage>
</organism>
<sequence length="480" mass="54098">MDANAVENVLYLADSYKVTHHLQYPPGTSYVYSYYESRGGKFSEVCFFGLQYIIKRWLVGPVVTEKMVEEARTFYRGHFRGQPVFNYEGWMHIVKKHSGRLPLRIKAVPEGSVIPVKNVLITVENTDPEVPWLTNWFETLLVQVWYPTTVCTISRQHKIAIANYLHETSDSLRTLRSKLHDFGYRGSTSIQSAGIGGAAHLVNFSSTDTVAALLVCKKFYGHPMAAETIPASEHSTMTSWGKENEANAYKNMLQQFPNTPVSVVSDSYDIYNAVENIWGRELRELVSARTENNCLVIRPDSGNPREVVIKVLNLLAKNFECRKNKKGYRVLPDYIRLLQGDGVCYETLNDMLKNLKSSGWSAENLAFGAGGALLQKMDRDTQKFAMKCSMVIVHGKEVNVFKDPITDAAKTSKKGRLTLECNNGVYETIQEGQGDPKKDLLITVFENGTLLRDYSLDEIRLRAEIDLVKATSEMTMNGGK</sequence>
<evidence type="ECO:0000259" key="10">
    <source>
        <dbReference type="Pfam" id="PF04095"/>
    </source>
</evidence>
<feature type="domain" description="Nicotinate/nicotinamide phosphoribosyltransferase" evidence="10">
    <location>
        <begin position="178"/>
        <end position="447"/>
    </location>
</feature>
<dbReference type="InterPro" id="IPR041525">
    <property type="entry name" value="N/Namide_PRibTrfase"/>
</dbReference>
<dbReference type="CDD" id="cd01569">
    <property type="entry name" value="PBEF_like"/>
    <property type="match status" value="1"/>
</dbReference>
<dbReference type="PANTHER" id="PTHR43816:SF1">
    <property type="entry name" value="NICOTINAMIDE PHOSPHORIBOSYLTRANSFERASE"/>
    <property type="match status" value="1"/>
</dbReference>
<keyword evidence="4" id="KW-0808">Transferase</keyword>
<comment type="similarity">
    <text evidence="1">Belongs to the NAPRTase family.</text>
</comment>
<keyword evidence="2" id="KW-0662">Pyridine nucleotide biosynthesis</keyword>
<dbReference type="Pfam" id="PF18127">
    <property type="entry name" value="NAMPT_N"/>
    <property type="match status" value="1"/>
</dbReference>
<evidence type="ECO:0000259" key="11">
    <source>
        <dbReference type="Pfam" id="PF18127"/>
    </source>
</evidence>
<evidence type="ECO:0000313" key="12">
    <source>
        <dbReference type="Proteomes" id="UP000887565"/>
    </source>
</evidence>
<comment type="catalytic activity">
    <reaction evidence="8">
        <text>beta-nicotinamide D-ribonucleotide + diphosphate = 5-phospho-alpha-D-ribose 1-diphosphate + nicotinamide + H(+)</text>
        <dbReference type="Rhea" id="RHEA:16149"/>
        <dbReference type="ChEBI" id="CHEBI:14649"/>
        <dbReference type="ChEBI" id="CHEBI:15378"/>
        <dbReference type="ChEBI" id="CHEBI:17154"/>
        <dbReference type="ChEBI" id="CHEBI:33019"/>
        <dbReference type="ChEBI" id="CHEBI:58017"/>
        <dbReference type="EC" id="2.4.2.12"/>
    </reaction>
    <physiologicalReaction direction="right-to-left" evidence="8">
        <dbReference type="Rhea" id="RHEA:16151"/>
    </physiologicalReaction>
</comment>
<dbReference type="InterPro" id="IPR041529">
    <property type="entry name" value="DUF5598"/>
</dbReference>
<dbReference type="EC" id="2.4.2.12" evidence="6"/>
<keyword evidence="3" id="KW-0328">Glycosyltransferase</keyword>
<dbReference type="GO" id="GO:0047280">
    <property type="term" value="F:nicotinamide phosphoribosyltransferase activity"/>
    <property type="evidence" value="ECO:0007669"/>
    <property type="project" value="UniProtKB-EC"/>
</dbReference>
<evidence type="ECO:0000256" key="6">
    <source>
        <dbReference type="ARBA" id="ARBA00035024"/>
    </source>
</evidence>
<feature type="binding site" evidence="9">
    <location>
        <position position="208"/>
    </location>
    <ligand>
        <name>beta-nicotinamide D-ribonucleotide</name>
        <dbReference type="ChEBI" id="CHEBI:14649"/>
    </ligand>
</feature>
<dbReference type="SUPFAM" id="SSF51690">
    <property type="entry name" value="Nicotinate/Quinolinate PRTase C-terminal domain-like"/>
    <property type="match status" value="1"/>
</dbReference>
<feature type="binding site" evidence="9">
    <location>
        <begin position="298"/>
        <end position="300"/>
    </location>
    <ligand>
        <name>beta-nicotinamide D-ribonucleotide</name>
        <dbReference type="ChEBI" id="CHEBI:14649"/>
    </ligand>
</feature>
<dbReference type="Proteomes" id="UP000887565">
    <property type="component" value="Unplaced"/>
</dbReference>
<dbReference type="PANTHER" id="PTHR43816">
    <property type="entry name" value="NICOTINAMIDE PHOSPHORIBOSYLTRANSFERASE"/>
    <property type="match status" value="1"/>
</dbReference>
<evidence type="ECO:0000256" key="2">
    <source>
        <dbReference type="ARBA" id="ARBA00022642"/>
    </source>
</evidence>
<feature type="binding site" evidence="9">
    <location>
        <begin position="340"/>
        <end position="341"/>
    </location>
    <ligand>
        <name>beta-nicotinamide D-ribonucleotide</name>
        <dbReference type="ChEBI" id="CHEBI:14649"/>
    </ligand>
</feature>
<evidence type="ECO:0000256" key="1">
    <source>
        <dbReference type="ARBA" id="ARBA00010897"/>
    </source>
</evidence>
<dbReference type="Gene3D" id="3.20.20.70">
    <property type="entry name" value="Aldolase class I"/>
    <property type="match status" value="1"/>
</dbReference>
<evidence type="ECO:0000313" key="13">
    <source>
        <dbReference type="WBParaSite" id="nRc.2.0.1.t26776-RA"/>
    </source>
</evidence>
<dbReference type="Pfam" id="PF04095">
    <property type="entry name" value="NAPRTase"/>
    <property type="match status" value="1"/>
</dbReference>
<dbReference type="WBParaSite" id="nRc.2.0.1.t26776-RA">
    <property type="protein sequence ID" value="nRc.2.0.1.t26776-RA"/>
    <property type="gene ID" value="nRc.2.0.1.g26776"/>
</dbReference>
<dbReference type="OMA" id="WKSPTTD"/>
<feature type="domain" description="Nicotinamide phosphoribosyltransferase N-terminal" evidence="11">
    <location>
        <begin position="8"/>
        <end position="105"/>
    </location>
</feature>
<evidence type="ECO:0000256" key="4">
    <source>
        <dbReference type="ARBA" id="ARBA00022679"/>
    </source>
</evidence>
<reference evidence="13" key="1">
    <citation type="submission" date="2022-11" db="UniProtKB">
        <authorList>
            <consortium name="WormBaseParasite"/>
        </authorList>
    </citation>
    <scope>IDENTIFICATION</scope>
</reference>